<keyword evidence="13" id="KW-1185">Reference proteome</keyword>
<dbReference type="GO" id="GO:0004620">
    <property type="term" value="F:phospholipase activity"/>
    <property type="evidence" value="ECO:0000318"/>
    <property type="project" value="GO_Central"/>
</dbReference>
<dbReference type="EMBL" id="HG996471">
    <property type="protein sequence ID" value="CAG1848707.1"/>
    <property type="molecule type" value="Genomic_DNA"/>
</dbReference>
<reference evidence="12" key="2">
    <citation type="submission" date="2021-05" db="UniProtKB">
        <authorList>
            <consortium name="EnsemblPlants"/>
        </authorList>
    </citation>
    <scope>IDENTIFICATION</scope>
    <source>
        <strain evidence="12">subsp. malaccensis</strain>
    </source>
</reference>
<reference evidence="11" key="1">
    <citation type="submission" date="2021-03" db="EMBL/GenBank/DDBJ databases">
        <authorList>
            <consortium name="Genoscope - CEA"/>
            <person name="William W."/>
        </authorList>
    </citation>
    <scope>NUCLEOTIDE SEQUENCE</scope>
    <source>
        <strain evidence="11">Doubled-haploid Pahang</strain>
    </source>
</reference>
<evidence type="ECO:0000256" key="1">
    <source>
        <dbReference type="ARBA" id="ARBA00004229"/>
    </source>
</evidence>
<feature type="region of interest" description="Disordered" evidence="9">
    <location>
        <begin position="1"/>
        <end position="30"/>
    </location>
</feature>
<comment type="similarity">
    <text evidence="2">Belongs to the AB hydrolase superfamily. Lipase family.</text>
</comment>
<protein>
    <submittedName>
        <fullName evidence="11">(wild Malaysian banana) hypothetical protein</fullName>
    </submittedName>
</protein>
<keyword evidence="7" id="KW-0442">Lipid degradation</keyword>
<evidence type="ECO:0000256" key="3">
    <source>
        <dbReference type="ARBA" id="ARBA00022528"/>
    </source>
</evidence>
<evidence type="ECO:0000256" key="9">
    <source>
        <dbReference type="SAM" id="MobiDB-lite"/>
    </source>
</evidence>
<evidence type="ECO:0000256" key="4">
    <source>
        <dbReference type="ARBA" id="ARBA00022640"/>
    </source>
</evidence>
<keyword evidence="5" id="KW-0378">Hydrolase</keyword>
<dbReference type="GO" id="GO:0016042">
    <property type="term" value="P:lipid catabolic process"/>
    <property type="evidence" value="ECO:0007669"/>
    <property type="project" value="UniProtKB-KW"/>
</dbReference>
<evidence type="ECO:0000256" key="5">
    <source>
        <dbReference type="ARBA" id="ARBA00022801"/>
    </source>
</evidence>
<feature type="compositionally biased region" description="Pro residues" evidence="9">
    <location>
        <begin position="73"/>
        <end position="84"/>
    </location>
</feature>
<evidence type="ECO:0000313" key="12">
    <source>
        <dbReference type="EnsemblPlants" id="Ma06_p38910.1"/>
    </source>
</evidence>
<evidence type="ECO:0000256" key="6">
    <source>
        <dbReference type="ARBA" id="ARBA00022946"/>
    </source>
</evidence>
<dbReference type="AlphaFoldDB" id="A0A804JQD5"/>
<keyword evidence="6" id="KW-0809">Transit peptide</keyword>
<dbReference type="InterPro" id="IPR029058">
    <property type="entry name" value="AB_hydrolase_fold"/>
</dbReference>
<proteinExistence type="inferred from homology"/>
<feature type="region of interest" description="Disordered" evidence="9">
    <location>
        <begin position="69"/>
        <end position="98"/>
    </location>
</feature>
<evidence type="ECO:0000313" key="13">
    <source>
        <dbReference type="Proteomes" id="UP000012960"/>
    </source>
</evidence>
<dbReference type="Proteomes" id="UP000012960">
    <property type="component" value="Unplaced"/>
</dbReference>
<evidence type="ECO:0000256" key="7">
    <source>
        <dbReference type="ARBA" id="ARBA00022963"/>
    </source>
</evidence>
<dbReference type="PANTHER" id="PTHR31403">
    <property type="entry name" value="PHOSPHOLIPASE A1-IBETA2, CHLOROPLASTIC"/>
    <property type="match status" value="1"/>
</dbReference>
<dbReference type="Gene3D" id="3.40.50.1820">
    <property type="entry name" value="alpha/beta hydrolase"/>
    <property type="match status" value="1"/>
</dbReference>
<dbReference type="InParanoid" id="A0A804JQD5"/>
<dbReference type="CDD" id="cd00519">
    <property type="entry name" value="Lipase_3"/>
    <property type="match status" value="1"/>
</dbReference>
<evidence type="ECO:0000313" key="11">
    <source>
        <dbReference type="EMBL" id="CAG1848707.1"/>
    </source>
</evidence>
<dbReference type="GO" id="GO:0009507">
    <property type="term" value="C:chloroplast"/>
    <property type="evidence" value="ECO:0007669"/>
    <property type="project" value="UniProtKB-SubCell"/>
</dbReference>
<accession>A0A804JQD5</accession>
<dbReference type="InterPro" id="IPR002921">
    <property type="entry name" value="Fungal_lipase-type"/>
</dbReference>
<gene>
    <name evidence="11" type="ORF">GSMUA_185020.1</name>
</gene>
<evidence type="ECO:0000256" key="2">
    <source>
        <dbReference type="ARBA" id="ARBA00010701"/>
    </source>
</evidence>
<dbReference type="Gramene" id="Ma06_t38910.1">
    <property type="protein sequence ID" value="Ma06_p38910.1"/>
    <property type="gene ID" value="Ma06_g38910"/>
</dbReference>
<dbReference type="PANTHER" id="PTHR31403:SF65">
    <property type="entry name" value="OS08G0143600 PROTEIN"/>
    <property type="match status" value="1"/>
</dbReference>
<keyword evidence="4" id="KW-0934">Plastid</keyword>
<sequence>MPIGSAMATAPRHVSPVRNPLRHRPSSPLNPLAARLHSAAHIHATTATAITTVVSTRTHLSNLDRLLQKKQPVAPPPPPQPAPDPVVEDDRDPRDSPFSFSVLHRTGSCLLNALNLPSALFLPSSSTQQAEEISPRSLTHLRRLLSNSNRQSPRGIIAPRWHQYHGAADWDGLLDPLDHDLRRELIRYGEFAQATYHAFHSNPTAAPPDRPRAVVLPDRSYRVTRNLFATASVELPPWVDTVAPWMMTATPTSWVGYVAVCDNEREIQRMGRRDIVIALRGTSTCLEWAENFRTWLVPIDEEEQEAEEEESSEGEQTEKPRGTVPKVECGFRSLFKTAGPDAPSLSSMVAEEVRRLMEQYAGEELSITVVGHSLGAALAVLVADELAASVSPHVPTAVFSFGGPRVGNQAFADRVERRAVKVLRVVNAHDLVTRVPCVLPARADGYAHVGRELRVDNRMSPYLRPDADAACCHDLEAYLHLVDGFMATNCPFRSDAKRSLARLLSQQGTNVKELYVSKARDLRLRPAGSFARCNSGQLPSPSSTY</sequence>
<evidence type="ECO:0000256" key="8">
    <source>
        <dbReference type="ARBA" id="ARBA00023098"/>
    </source>
</evidence>
<feature type="domain" description="Fungal lipase-type" evidence="10">
    <location>
        <begin position="276"/>
        <end position="437"/>
    </location>
</feature>
<dbReference type="EnsemblPlants" id="Ma06_t38910.1">
    <property type="protein sequence ID" value="Ma06_p38910.1"/>
    <property type="gene ID" value="Ma06_g38910"/>
</dbReference>
<organism evidence="12 13">
    <name type="scientific">Musa acuminata subsp. malaccensis</name>
    <name type="common">Wild banana</name>
    <name type="synonym">Musa malaccensis</name>
    <dbReference type="NCBI Taxonomy" id="214687"/>
    <lineage>
        <taxon>Eukaryota</taxon>
        <taxon>Viridiplantae</taxon>
        <taxon>Streptophyta</taxon>
        <taxon>Embryophyta</taxon>
        <taxon>Tracheophyta</taxon>
        <taxon>Spermatophyta</taxon>
        <taxon>Magnoliopsida</taxon>
        <taxon>Liliopsida</taxon>
        <taxon>Zingiberales</taxon>
        <taxon>Musaceae</taxon>
        <taxon>Musa</taxon>
    </lineage>
</organism>
<evidence type="ECO:0000259" key="10">
    <source>
        <dbReference type="Pfam" id="PF01764"/>
    </source>
</evidence>
<feature type="region of interest" description="Disordered" evidence="9">
    <location>
        <begin position="302"/>
        <end position="323"/>
    </location>
</feature>
<keyword evidence="8" id="KW-0443">Lipid metabolism</keyword>
<feature type="compositionally biased region" description="Acidic residues" evidence="9">
    <location>
        <begin position="302"/>
        <end position="315"/>
    </location>
</feature>
<keyword evidence="3" id="KW-0150">Chloroplast</keyword>
<dbReference type="SUPFAM" id="SSF53474">
    <property type="entry name" value="alpha/beta-Hydrolases"/>
    <property type="match status" value="1"/>
</dbReference>
<dbReference type="OMA" id="LWPQVKA"/>
<name>A0A804JQD5_MUSAM</name>
<dbReference type="OrthoDB" id="426718at2759"/>
<comment type="subcellular location">
    <subcellularLocation>
        <location evidence="1">Plastid</location>
        <location evidence="1">Chloroplast</location>
    </subcellularLocation>
</comment>
<dbReference type="Pfam" id="PF01764">
    <property type="entry name" value="Lipase_3"/>
    <property type="match status" value="1"/>
</dbReference>